<gene>
    <name evidence="4" type="ORF">BCR34DRAFT_567570</name>
</gene>
<keyword evidence="5" id="KW-1185">Reference proteome</keyword>
<protein>
    <recommendedName>
        <fullName evidence="3">DUF7728 domain-containing protein</fullName>
    </recommendedName>
</protein>
<organism evidence="4 5">
    <name type="scientific">Clohesyomyces aquaticus</name>
    <dbReference type="NCBI Taxonomy" id="1231657"/>
    <lineage>
        <taxon>Eukaryota</taxon>
        <taxon>Fungi</taxon>
        <taxon>Dikarya</taxon>
        <taxon>Ascomycota</taxon>
        <taxon>Pezizomycotina</taxon>
        <taxon>Dothideomycetes</taxon>
        <taxon>Pleosporomycetidae</taxon>
        <taxon>Pleosporales</taxon>
        <taxon>Lindgomycetaceae</taxon>
        <taxon>Clohesyomyces</taxon>
    </lineage>
</organism>
<keyword evidence="2" id="KW-0732">Signal</keyword>
<dbReference type="OrthoDB" id="3791536at2759"/>
<evidence type="ECO:0000313" key="5">
    <source>
        <dbReference type="Proteomes" id="UP000193144"/>
    </source>
</evidence>
<feature type="signal peptide" evidence="2">
    <location>
        <begin position="1"/>
        <end position="20"/>
    </location>
</feature>
<sequence>MTSLIPYLIASASLLQLTYAGIAPEITTLEEGYNFILKLPCLGCPFLYQDTSTGEDRPWTERQDDNSLLLNISLPYDSLAFTLNNRQIYPTYAKLPQVYANQVVQDLSDDALAEIVSTGQLEASHETNLGGGYFGLSYSQSAHHVQDFSAILFQFDVIEIWSDLPPKALQYKLEHKDQKMLELLVLQKPVMSALEPVSFEIIKASLVPRNHLKPSSNVQTMHFLEWDSFGQKGTVTHYFSSWGTAILDWLDSGLWALFTFVFGVMALFVIVCLVCIFGCTSFWQDDYAQAQHGKGRARRKKSRGHWDVEGARKMPFKSAEELGLLGRGKVVGVGKSD</sequence>
<dbReference type="Pfam" id="PF24854">
    <property type="entry name" value="DUF7728"/>
    <property type="match status" value="1"/>
</dbReference>
<dbReference type="Proteomes" id="UP000193144">
    <property type="component" value="Unassembled WGS sequence"/>
</dbReference>
<keyword evidence="1" id="KW-0812">Transmembrane</keyword>
<evidence type="ECO:0000256" key="2">
    <source>
        <dbReference type="SAM" id="SignalP"/>
    </source>
</evidence>
<evidence type="ECO:0000313" key="4">
    <source>
        <dbReference type="EMBL" id="ORY09973.1"/>
    </source>
</evidence>
<accession>A0A1Y1ZIA3</accession>
<evidence type="ECO:0000256" key="1">
    <source>
        <dbReference type="SAM" id="Phobius"/>
    </source>
</evidence>
<name>A0A1Y1ZIA3_9PLEO</name>
<keyword evidence="1" id="KW-1133">Transmembrane helix</keyword>
<evidence type="ECO:0000259" key="3">
    <source>
        <dbReference type="Pfam" id="PF24854"/>
    </source>
</evidence>
<keyword evidence="1" id="KW-0472">Membrane</keyword>
<dbReference type="EMBL" id="MCFA01000079">
    <property type="protein sequence ID" value="ORY09973.1"/>
    <property type="molecule type" value="Genomic_DNA"/>
</dbReference>
<dbReference type="AlphaFoldDB" id="A0A1Y1ZIA3"/>
<feature type="domain" description="DUF7728" evidence="3">
    <location>
        <begin position="36"/>
        <end position="160"/>
    </location>
</feature>
<comment type="caution">
    <text evidence="4">The sequence shown here is derived from an EMBL/GenBank/DDBJ whole genome shotgun (WGS) entry which is preliminary data.</text>
</comment>
<reference evidence="4 5" key="1">
    <citation type="submission" date="2016-07" db="EMBL/GenBank/DDBJ databases">
        <title>Pervasive Adenine N6-methylation of Active Genes in Fungi.</title>
        <authorList>
            <consortium name="DOE Joint Genome Institute"/>
            <person name="Mondo S.J."/>
            <person name="Dannebaum R.O."/>
            <person name="Kuo R.C."/>
            <person name="Labutti K."/>
            <person name="Haridas S."/>
            <person name="Kuo A."/>
            <person name="Salamov A."/>
            <person name="Ahrendt S.R."/>
            <person name="Lipzen A."/>
            <person name="Sullivan W."/>
            <person name="Andreopoulos W.B."/>
            <person name="Clum A."/>
            <person name="Lindquist E."/>
            <person name="Daum C."/>
            <person name="Ramamoorthy G.K."/>
            <person name="Gryganskyi A."/>
            <person name="Culley D."/>
            <person name="Magnuson J.K."/>
            <person name="James T.Y."/>
            <person name="O'Malley M.A."/>
            <person name="Stajich J.E."/>
            <person name="Spatafora J.W."/>
            <person name="Visel A."/>
            <person name="Grigoriev I.V."/>
        </authorList>
    </citation>
    <scope>NUCLEOTIDE SEQUENCE [LARGE SCALE GENOMIC DNA]</scope>
    <source>
        <strain evidence="4 5">CBS 115471</strain>
    </source>
</reference>
<feature type="chain" id="PRO_5012101449" description="DUF7728 domain-containing protein" evidence="2">
    <location>
        <begin position="21"/>
        <end position="337"/>
    </location>
</feature>
<dbReference type="InterPro" id="IPR056145">
    <property type="entry name" value="DUF7728"/>
</dbReference>
<feature type="transmembrane region" description="Helical" evidence="1">
    <location>
        <begin position="254"/>
        <end position="279"/>
    </location>
</feature>
<proteinExistence type="predicted"/>